<dbReference type="OrthoDB" id="10030313at2759"/>
<dbReference type="eggNOG" id="KOG2585">
    <property type="taxonomic scope" value="Eukaryota"/>
</dbReference>
<name>G7E557_MIXOS</name>
<evidence type="ECO:0000256" key="3">
    <source>
        <dbReference type="ARBA" id="ARBA00015797"/>
    </source>
</evidence>
<evidence type="ECO:0000259" key="6">
    <source>
        <dbReference type="PROSITE" id="PS51385"/>
    </source>
</evidence>
<feature type="compositionally biased region" description="Basic residues" evidence="5">
    <location>
        <begin position="285"/>
        <end position="297"/>
    </location>
</feature>
<protein>
    <recommendedName>
        <fullName evidence="3">Enhancer of mRNA-decapping protein 3</fullName>
    </recommendedName>
</protein>
<reference evidence="8 9" key="1">
    <citation type="journal article" date="2011" name="J. Gen. Appl. Microbiol.">
        <title>Draft genome sequencing of the enigmatic basidiomycete Mixia osmundae.</title>
        <authorList>
            <person name="Nishida H."/>
            <person name="Nagatsuka Y."/>
            <person name="Sugiyama J."/>
        </authorList>
    </citation>
    <scope>NUCLEOTIDE SEQUENCE [LARGE SCALE GENOMIC DNA]</scope>
    <source>
        <strain evidence="9">CBS 9802 / IAM 14324 / JCM 22182 / KY 12970</strain>
    </source>
</reference>
<dbReference type="HOGENOM" id="CLU_500660_0_0_1"/>
<feature type="domain" description="YjeF N-terminal" evidence="6">
    <location>
        <begin position="304"/>
        <end position="521"/>
    </location>
</feature>
<dbReference type="InParanoid" id="G7E557"/>
<feature type="compositionally biased region" description="Low complexity" evidence="5">
    <location>
        <begin position="79"/>
        <end position="101"/>
    </location>
</feature>
<dbReference type="Gene3D" id="3.40.50.10260">
    <property type="entry name" value="YjeF N-terminal domain"/>
    <property type="match status" value="1"/>
</dbReference>
<dbReference type="PANTHER" id="PTHR13612:SF0">
    <property type="entry name" value="ENHANCER OF MRNA-DECAPPING PROTEIN 3"/>
    <property type="match status" value="1"/>
</dbReference>
<dbReference type="EMBL" id="BABT02000148">
    <property type="protein sequence ID" value="GAA97967.1"/>
    <property type="molecule type" value="Genomic_DNA"/>
</dbReference>
<evidence type="ECO:0000313" key="9">
    <source>
        <dbReference type="Proteomes" id="UP000009131"/>
    </source>
</evidence>
<dbReference type="InterPro" id="IPR036652">
    <property type="entry name" value="YjeF_N_dom_sf"/>
</dbReference>
<dbReference type="SUPFAM" id="SSF64153">
    <property type="entry name" value="YjeF N-terminal domain-like"/>
    <property type="match status" value="1"/>
</dbReference>
<comment type="similarity">
    <text evidence="2">Belongs to the EDC3 family.</text>
</comment>
<dbReference type="OMA" id="SESCWIS"/>
<sequence>MSSAFLGLPIRVSLLDGTVVHGTVSDIDARLGNLKLVAPVRLEQVGKPIRSLPDYVVQRAFVKELQLVNVAPEPSALPAAAHHAPATSAAAARPSSSTPLAGERSHETVKPSNGKSQNKKKKKKAKVPVVDMGSTTEQTVDDEFDFQGSLKRFDKASVWAELASGDQSDPSLRLVAHNRNRDIARYTTKLAHTENVLDPSEVHDIVATENDETTDYDSAAALPTPKLTMTRSSLAAADHTSSSEEEETELDLPEAKVPSRRPNTSRAASMSKQGQAALAVPRPTSKARKSATKRKGSSTRQPILALTHKEWSEVQQIASIETGPNLAQRCENAGRGLAETIASLAPVDVALERLEVVLICGFTSKATYALRAGAHLANRSSPVVAFVPPDDPPQSLSFYLRLFTSAGGIVVRSLAELPSQPDFIVEAIADNVPEPRKKSGRARQDQELANWIDKQKGGHVISIDLPSDVDPDSGVSAVEDRWAVRADTTVALGCQKAGTVSLFRAGSIVVVDIGLPAQAFTRSGLEDWTSPFTGPGLVWKTTVR</sequence>
<evidence type="ECO:0000256" key="5">
    <source>
        <dbReference type="SAM" id="MobiDB-lite"/>
    </source>
</evidence>
<evidence type="ECO:0000256" key="4">
    <source>
        <dbReference type="ARBA" id="ARBA00022490"/>
    </source>
</evidence>
<dbReference type="STRING" id="764103.G7E557"/>
<evidence type="ECO:0000313" key="8">
    <source>
        <dbReference type="EMBL" id="GAA97967.1"/>
    </source>
</evidence>
<dbReference type="GO" id="GO:0033962">
    <property type="term" value="P:P-body assembly"/>
    <property type="evidence" value="ECO:0007669"/>
    <property type="project" value="TreeGrafter"/>
</dbReference>
<dbReference type="RefSeq" id="XP_014571265.1">
    <property type="nucleotide sequence ID" value="XM_014715779.1"/>
</dbReference>
<dbReference type="InterPro" id="IPR004443">
    <property type="entry name" value="YjeF_N_dom"/>
</dbReference>
<keyword evidence="9" id="KW-1185">Reference proteome</keyword>
<evidence type="ECO:0000259" key="7">
    <source>
        <dbReference type="PROSITE" id="PS51512"/>
    </source>
</evidence>
<dbReference type="Proteomes" id="UP000009131">
    <property type="component" value="Unassembled WGS sequence"/>
</dbReference>
<feature type="region of interest" description="Disordered" evidence="5">
    <location>
        <begin position="79"/>
        <end position="134"/>
    </location>
</feature>
<comment type="subcellular location">
    <subcellularLocation>
        <location evidence="1">Cytoplasm</location>
        <location evidence="1">P-body</location>
    </subcellularLocation>
</comment>
<dbReference type="Pfam" id="PF03853">
    <property type="entry name" value="YjeF_N"/>
    <property type="match status" value="1"/>
</dbReference>
<dbReference type="PROSITE" id="PS51385">
    <property type="entry name" value="YJEF_N"/>
    <property type="match status" value="1"/>
</dbReference>
<feature type="region of interest" description="Disordered" evidence="5">
    <location>
        <begin position="208"/>
        <end position="301"/>
    </location>
</feature>
<reference evidence="8 9" key="2">
    <citation type="journal article" date="2012" name="Open Biol.">
        <title>Characteristics of nucleosomes and linker DNA regions on the genome of the basidiomycete Mixia osmundae revealed by mono- and dinucleosome mapping.</title>
        <authorList>
            <person name="Nishida H."/>
            <person name="Kondo S."/>
            <person name="Matsumoto T."/>
            <person name="Suzuki Y."/>
            <person name="Yoshikawa H."/>
            <person name="Taylor T.D."/>
            <person name="Sugiyama J."/>
        </authorList>
    </citation>
    <scope>NUCLEOTIDE SEQUENCE [LARGE SCALE GENOMIC DNA]</scope>
    <source>
        <strain evidence="9">CBS 9802 / IAM 14324 / JCM 22182 / KY 12970</strain>
    </source>
</reference>
<evidence type="ECO:0000256" key="1">
    <source>
        <dbReference type="ARBA" id="ARBA00004201"/>
    </source>
</evidence>
<dbReference type="GO" id="GO:0000932">
    <property type="term" value="C:P-body"/>
    <property type="evidence" value="ECO:0007669"/>
    <property type="project" value="UniProtKB-SubCell"/>
</dbReference>
<organism evidence="8 9">
    <name type="scientific">Mixia osmundae (strain CBS 9802 / IAM 14324 / JCM 22182 / KY 12970)</name>
    <dbReference type="NCBI Taxonomy" id="764103"/>
    <lineage>
        <taxon>Eukaryota</taxon>
        <taxon>Fungi</taxon>
        <taxon>Dikarya</taxon>
        <taxon>Basidiomycota</taxon>
        <taxon>Pucciniomycotina</taxon>
        <taxon>Mixiomycetes</taxon>
        <taxon>Mixiales</taxon>
        <taxon>Mixiaceae</taxon>
        <taxon>Mixia</taxon>
    </lineage>
</organism>
<dbReference type="InterPro" id="IPR019050">
    <property type="entry name" value="FDF_dom"/>
</dbReference>
<evidence type="ECO:0000256" key="2">
    <source>
        <dbReference type="ARBA" id="ARBA00006610"/>
    </source>
</evidence>
<dbReference type="PROSITE" id="PS51512">
    <property type="entry name" value="DFDF"/>
    <property type="match status" value="1"/>
</dbReference>
<feature type="compositionally biased region" description="Polar residues" evidence="5">
    <location>
        <begin position="261"/>
        <end position="274"/>
    </location>
</feature>
<feature type="domain" description="DFDF" evidence="7">
    <location>
        <begin position="132"/>
        <end position="168"/>
    </location>
</feature>
<proteinExistence type="inferred from homology"/>
<dbReference type="AlphaFoldDB" id="G7E557"/>
<dbReference type="PANTHER" id="PTHR13612">
    <property type="entry name" value="ENHANCER OF MRNA-DECAPPING PROTEIN 3"/>
    <property type="match status" value="1"/>
</dbReference>
<dbReference type="SMART" id="SM01199">
    <property type="entry name" value="FDF"/>
    <property type="match status" value="1"/>
</dbReference>
<dbReference type="FunCoup" id="G7E557">
    <property type="interactions" value="313"/>
</dbReference>
<feature type="compositionally biased region" description="Acidic residues" evidence="5">
    <location>
        <begin position="243"/>
        <end position="252"/>
    </location>
</feature>
<keyword evidence="4" id="KW-0963">Cytoplasm</keyword>
<gene>
    <name evidence="8" type="primary">Mo04647</name>
    <name evidence="8" type="ORF">E5Q_04647</name>
</gene>
<dbReference type="InterPro" id="IPR025762">
    <property type="entry name" value="DFDF"/>
</dbReference>
<comment type="caution">
    <text evidence="8">The sequence shown here is derived from an EMBL/GenBank/DDBJ whole genome shotgun (WGS) entry which is preliminary data.</text>
</comment>
<dbReference type="Pfam" id="PF09532">
    <property type="entry name" value="FDF"/>
    <property type="match status" value="1"/>
</dbReference>
<feature type="compositionally biased region" description="Basic residues" evidence="5">
    <location>
        <begin position="117"/>
        <end position="126"/>
    </location>
</feature>
<dbReference type="GO" id="GO:0003729">
    <property type="term" value="F:mRNA binding"/>
    <property type="evidence" value="ECO:0007669"/>
    <property type="project" value="TreeGrafter"/>
</dbReference>
<accession>G7E557</accession>
<dbReference type="GO" id="GO:0031087">
    <property type="term" value="P:deadenylation-independent decapping of nuclear-transcribed mRNA"/>
    <property type="evidence" value="ECO:0007669"/>
    <property type="project" value="TreeGrafter"/>
</dbReference>